<proteinExistence type="predicted"/>
<feature type="compositionally biased region" description="Polar residues" evidence="1">
    <location>
        <begin position="53"/>
        <end position="69"/>
    </location>
</feature>
<protein>
    <submittedName>
        <fullName evidence="2">Uncharacterized protein</fullName>
    </submittedName>
</protein>
<accession>A0A4Y2DQW6</accession>
<evidence type="ECO:0000313" key="2">
    <source>
        <dbReference type="EMBL" id="GBM18005.1"/>
    </source>
</evidence>
<name>A0A4Y2DQW6_ARAVE</name>
<evidence type="ECO:0000256" key="1">
    <source>
        <dbReference type="SAM" id="MobiDB-lite"/>
    </source>
</evidence>
<sequence length="69" mass="7763">MYNDETKCAMFKLRTILQIKFGFSISPGYGGLVESVSRRKLETRKKGNIFLNGKNTPGQEDAMSSKSEK</sequence>
<feature type="region of interest" description="Disordered" evidence="1">
    <location>
        <begin position="49"/>
        <end position="69"/>
    </location>
</feature>
<organism evidence="2 3">
    <name type="scientific">Araneus ventricosus</name>
    <name type="common">Orbweaver spider</name>
    <name type="synonym">Epeira ventricosa</name>
    <dbReference type="NCBI Taxonomy" id="182803"/>
    <lineage>
        <taxon>Eukaryota</taxon>
        <taxon>Metazoa</taxon>
        <taxon>Ecdysozoa</taxon>
        <taxon>Arthropoda</taxon>
        <taxon>Chelicerata</taxon>
        <taxon>Arachnida</taxon>
        <taxon>Araneae</taxon>
        <taxon>Araneomorphae</taxon>
        <taxon>Entelegynae</taxon>
        <taxon>Araneoidea</taxon>
        <taxon>Araneidae</taxon>
        <taxon>Araneus</taxon>
    </lineage>
</organism>
<reference evidence="2 3" key="1">
    <citation type="journal article" date="2019" name="Sci. Rep.">
        <title>Orb-weaving spider Araneus ventricosus genome elucidates the spidroin gene catalogue.</title>
        <authorList>
            <person name="Kono N."/>
            <person name="Nakamura H."/>
            <person name="Ohtoshi R."/>
            <person name="Moran D.A.P."/>
            <person name="Shinohara A."/>
            <person name="Yoshida Y."/>
            <person name="Fujiwara M."/>
            <person name="Mori M."/>
            <person name="Tomita M."/>
            <person name="Arakawa K."/>
        </authorList>
    </citation>
    <scope>NUCLEOTIDE SEQUENCE [LARGE SCALE GENOMIC DNA]</scope>
</reference>
<gene>
    <name evidence="2" type="ORF">AVEN_238398_1</name>
</gene>
<comment type="caution">
    <text evidence="2">The sequence shown here is derived from an EMBL/GenBank/DDBJ whole genome shotgun (WGS) entry which is preliminary data.</text>
</comment>
<dbReference type="EMBL" id="BGPR01000397">
    <property type="protein sequence ID" value="GBM18005.1"/>
    <property type="molecule type" value="Genomic_DNA"/>
</dbReference>
<keyword evidence="3" id="KW-1185">Reference proteome</keyword>
<evidence type="ECO:0000313" key="3">
    <source>
        <dbReference type="Proteomes" id="UP000499080"/>
    </source>
</evidence>
<dbReference type="AlphaFoldDB" id="A0A4Y2DQW6"/>
<dbReference type="Proteomes" id="UP000499080">
    <property type="component" value="Unassembled WGS sequence"/>
</dbReference>